<accession>A0A9P7AGQ1</accession>
<name>A0A9P7AGQ1_9AGAM</name>
<dbReference type="EMBL" id="JABBWE010000062">
    <property type="protein sequence ID" value="KAG1789085.1"/>
    <property type="molecule type" value="Genomic_DNA"/>
</dbReference>
<dbReference type="GeneID" id="64603452"/>
<proteinExistence type="predicted"/>
<gene>
    <name evidence="1" type="ORF">HD556DRAFT_1538466</name>
</gene>
<evidence type="ECO:0000313" key="1">
    <source>
        <dbReference type="EMBL" id="KAG1789085.1"/>
    </source>
</evidence>
<comment type="caution">
    <text evidence="1">The sequence shown here is derived from an EMBL/GenBank/DDBJ whole genome shotgun (WGS) entry which is preliminary data.</text>
</comment>
<dbReference type="Proteomes" id="UP000719766">
    <property type="component" value="Unassembled WGS sequence"/>
</dbReference>
<protein>
    <submittedName>
        <fullName evidence="1">Uncharacterized protein</fullName>
    </submittedName>
</protein>
<reference evidence="1" key="1">
    <citation type="journal article" date="2020" name="New Phytol.">
        <title>Comparative genomics reveals dynamic genome evolution in host specialist ectomycorrhizal fungi.</title>
        <authorList>
            <person name="Lofgren L.A."/>
            <person name="Nguyen N.H."/>
            <person name="Vilgalys R."/>
            <person name="Ruytinx J."/>
            <person name="Liao H.L."/>
            <person name="Branco S."/>
            <person name="Kuo A."/>
            <person name="LaButti K."/>
            <person name="Lipzen A."/>
            <person name="Andreopoulos W."/>
            <person name="Pangilinan J."/>
            <person name="Riley R."/>
            <person name="Hundley H."/>
            <person name="Na H."/>
            <person name="Barry K."/>
            <person name="Grigoriev I.V."/>
            <person name="Stajich J.E."/>
            <person name="Kennedy P.G."/>
        </authorList>
    </citation>
    <scope>NUCLEOTIDE SEQUENCE</scope>
    <source>
        <strain evidence="1">S12</strain>
    </source>
</reference>
<dbReference type="OrthoDB" id="2650222at2759"/>
<organism evidence="1 2">
    <name type="scientific">Suillus plorans</name>
    <dbReference type="NCBI Taxonomy" id="116603"/>
    <lineage>
        <taxon>Eukaryota</taxon>
        <taxon>Fungi</taxon>
        <taxon>Dikarya</taxon>
        <taxon>Basidiomycota</taxon>
        <taxon>Agaricomycotina</taxon>
        <taxon>Agaricomycetes</taxon>
        <taxon>Agaricomycetidae</taxon>
        <taxon>Boletales</taxon>
        <taxon>Suillineae</taxon>
        <taxon>Suillaceae</taxon>
        <taxon>Suillus</taxon>
    </lineage>
</organism>
<keyword evidence="2" id="KW-1185">Reference proteome</keyword>
<dbReference type="AlphaFoldDB" id="A0A9P7AGQ1"/>
<sequence length="192" mass="22221">MWRSNLFLSVVGKFPQYLWTSVIIVSHFIYNLWPAEPPSDAFPSGNCDAIFLDMDQGANNPGFSVAQVRIVFQLAPPRRSTAKLPDFLLHPLLYVQPFRIVTTPEDLEDTRLWKLERVYAPETQPKTRTGFVIPITEVTHPAELVPVYGEKVDRSLTLTTSQEHYDHFYLNRYADKEMYNVLHESLDTEYTL</sequence>
<evidence type="ECO:0000313" key="2">
    <source>
        <dbReference type="Proteomes" id="UP000719766"/>
    </source>
</evidence>
<dbReference type="RefSeq" id="XP_041156221.1">
    <property type="nucleotide sequence ID" value="XM_041309688.1"/>
</dbReference>